<dbReference type="SUPFAM" id="SSF55729">
    <property type="entry name" value="Acyl-CoA N-acyltransferases (Nat)"/>
    <property type="match status" value="1"/>
</dbReference>
<feature type="domain" description="N-acetyltransferase" evidence="4">
    <location>
        <begin position="1"/>
        <end position="139"/>
    </location>
</feature>
<keyword evidence="3" id="KW-0012">Acyltransferase</keyword>
<sequence>MQRKWRDDDDKLTFIILSRPPASELPPLTLPSFATDSAFPMIGDVNMFFKDPLDDDELEVEVEVMIAEPAYRLQGRARESLSLLIAYAAAPPLSVPRPALVARIAESNTPSISLFEALGFRVVKTVEVFREVEMRWRGADESPRANEDGLL</sequence>
<evidence type="ECO:0000256" key="1">
    <source>
        <dbReference type="ARBA" id="ARBA00009342"/>
    </source>
</evidence>
<protein>
    <recommendedName>
        <fullName evidence="4">N-acetyltransferase domain-containing protein</fullName>
    </recommendedName>
</protein>
<dbReference type="FunCoup" id="A0A165MGZ5">
    <property type="interactions" value="230"/>
</dbReference>
<dbReference type="PROSITE" id="PS51186">
    <property type="entry name" value="GNAT"/>
    <property type="match status" value="1"/>
</dbReference>
<dbReference type="InterPro" id="IPR039135">
    <property type="entry name" value="NAT9-like"/>
</dbReference>
<dbReference type="InterPro" id="IPR016181">
    <property type="entry name" value="Acyl_CoA_acyltransferase"/>
</dbReference>
<dbReference type="GO" id="GO:0008080">
    <property type="term" value="F:N-acetyltransferase activity"/>
    <property type="evidence" value="ECO:0007669"/>
    <property type="project" value="InterPro"/>
</dbReference>
<dbReference type="Pfam" id="PF13302">
    <property type="entry name" value="Acetyltransf_3"/>
    <property type="match status" value="1"/>
</dbReference>
<dbReference type="InParanoid" id="A0A165MGZ5"/>
<dbReference type="OrthoDB" id="5043642at2759"/>
<gene>
    <name evidence="5" type="ORF">NEOLEDRAFT_1143557</name>
</gene>
<dbReference type="Gene3D" id="3.40.630.30">
    <property type="match status" value="1"/>
</dbReference>
<organism evidence="5 6">
    <name type="scientific">Neolentinus lepideus HHB14362 ss-1</name>
    <dbReference type="NCBI Taxonomy" id="1314782"/>
    <lineage>
        <taxon>Eukaryota</taxon>
        <taxon>Fungi</taxon>
        <taxon>Dikarya</taxon>
        <taxon>Basidiomycota</taxon>
        <taxon>Agaricomycotina</taxon>
        <taxon>Agaricomycetes</taxon>
        <taxon>Gloeophyllales</taxon>
        <taxon>Gloeophyllaceae</taxon>
        <taxon>Neolentinus</taxon>
    </lineage>
</organism>
<evidence type="ECO:0000259" key="4">
    <source>
        <dbReference type="PROSITE" id="PS51186"/>
    </source>
</evidence>
<evidence type="ECO:0000313" key="6">
    <source>
        <dbReference type="Proteomes" id="UP000076761"/>
    </source>
</evidence>
<evidence type="ECO:0000313" key="5">
    <source>
        <dbReference type="EMBL" id="KZT18321.1"/>
    </source>
</evidence>
<proteinExistence type="inferred from homology"/>
<comment type="similarity">
    <text evidence="1">Belongs to the acetyltransferase family. GNAT subfamily.</text>
</comment>
<accession>A0A165MGZ5</accession>
<dbReference type="EMBL" id="KV425690">
    <property type="protein sequence ID" value="KZT18321.1"/>
    <property type="molecule type" value="Genomic_DNA"/>
</dbReference>
<reference evidence="5 6" key="1">
    <citation type="journal article" date="2016" name="Mol. Biol. Evol.">
        <title>Comparative Genomics of Early-Diverging Mushroom-Forming Fungi Provides Insights into the Origins of Lignocellulose Decay Capabilities.</title>
        <authorList>
            <person name="Nagy L.G."/>
            <person name="Riley R."/>
            <person name="Tritt A."/>
            <person name="Adam C."/>
            <person name="Daum C."/>
            <person name="Floudas D."/>
            <person name="Sun H."/>
            <person name="Yadav J.S."/>
            <person name="Pangilinan J."/>
            <person name="Larsson K.H."/>
            <person name="Matsuura K."/>
            <person name="Barry K."/>
            <person name="Labutti K."/>
            <person name="Kuo R."/>
            <person name="Ohm R.A."/>
            <person name="Bhattacharya S.S."/>
            <person name="Shirouzu T."/>
            <person name="Yoshinaga Y."/>
            <person name="Martin F.M."/>
            <person name="Grigoriev I.V."/>
            <person name="Hibbett D.S."/>
        </authorList>
    </citation>
    <scope>NUCLEOTIDE SEQUENCE [LARGE SCALE GENOMIC DNA]</scope>
    <source>
        <strain evidence="5 6">HHB14362 ss-1</strain>
    </source>
</reference>
<evidence type="ECO:0000256" key="2">
    <source>
        <dbReference type="ARBA" id="ARBA00022679"/>
    </source>
</evidence>
<name>A0A165MGZ5_9AGAM</name>
<dbReference type="PANTHER" id="PTHR13256:SF16">
    <property type="entry name" value="ALPHA_BETA-TUBULIN-N-ACETYLTRANSFERASE 9"/>
    <property type="match status" value="1"/>
</dbReference>
<dbReference type="AlphaFoldDB" id="A0A165MGZ5"/>
<dbReference type="InterPro" id="IPR000182">
    <property type="entry name" value="GNAT_dom"/>
</dbReference>
<dbReference type="PANTHER" id="PTHR13256">
    <property type="entry name" value="N-ACETYLTRANSFERASE 9"/>
    <property type="match status" value="1"/>
</dbReference>
<dbReference type="Proteomes" id="UP000076761">
    <property type="component" value="Unassembled WGS sequence"/>
</dbReference>
<keyword evidence="2" id="KW-0808">Transferase</keyword>
<evidence type="ECO:0000256" key="3">
    <source>
        <dbReference type="ARBA" id="ARBA00023315"/>
    </source>
</evidence>
<keyword evidence="6" id="KW-1185">Reference proteome</keyword>